<dbReference type="InterPro" id="IPR001647">
    <property type="entry name" value="HTH_TetR"/>
</dbReference>
<dbReference type="GO" id="GO:0000976">
    <property type="term" value="F:transcription cis-regulatory region binding"/>
    <property type="evidence" value="ECO:0007669"/>
    <property type="project" value="TreeGrafter"/>
</dbReference>
<dbReference type="SUPFAM" id="SSF46689">
    <property type="entry name" value="Homeodomain-like"/>
    <property type="match status" value="1"/>
</dbReference>
<dbReference type="Pfam" id="PF00440">
    <property type="entry name" value="TetR_N"/>
    <property type="match status" value="1"/>
</dbReference>
<protein>
    <submittedName>
        <fullName evidence="6">HTH-type transcriptional repressor KstR2</fullName>
    </submittedName>
</protein>
<dbReference type="PANTHER" id="PTHR30055:SF234">
    <property type="entry name" value="HTH-TYPE TRANSCRIPTIONAL REGULATOR BETI"/>
    <property type="match status" value="1"/>
</dbReference>
<organism evidence="6 7">
    <name type="scientific">Nocardia africana</name>
    <dbReference type="NCBI Taxonomy" id="134964"/>
    <lineage>
        <taxon>Bacteria</taxon>
        <taxon>Bacillati</taxon>
        <taxon>Actinomycetota</taxon>
        <taxon>Actinomycetes</taxon>
        <taxon>Mycobacteriales</taxon>
        <taxon>Nocardiaceae</taxon>
        <taxon>Nocardia</taxon>
    </lineage>
</organism>
<feature type="DNA-binding region" description="H-T-H motif" evidence="4">
    <location>
        <begin position="39"/>
        <end position="58"/>
    </location>
</feature>
<dbReference type="Gene3D" id="1.10.357.10">
    <property type="entry name" value="Tetracycline Repressor, domain 2"/>
    <property type="match status" value="1"/>
</dbReference>
<gene>
    <name evidence="6" type="primary">kstR2_8</name>
    <name evidence="6" type="ORF">NCTC13184_03531</name>
</gene>
<evidence type="ECO:0000256" key="3">
    <source>
        <dbReference type="ARBA" id="ARBA00023163"/>
    </source>
</evidence>
<accession>A0A378WV16</accession>
<keyword evidence="2 4" id="KW-0238">DNA-binding</keyword>
<proteinExistence type="predicted"/>
<evidence type="ECO:0000256" key="4">
    <source>
        <dbReference type="PROSITE-ProRule" id="PRU00335"/>
    </source>
</evidence>
<evidence type="ECO:0000256" key="2">
    <source>
        <dbReference type="ARBA" id="ARBA00023125"/>
    </source>
</evidence>
<dbReference type="AlphaFoldDB" id="A0A378WV16"/>
<evidence type="ECO:0000256" key="1">
    <source>
        <dbReference type="ARBA" id="ARBA00023015"/>
    </source>
</evidence>
<dbReference type="InterPro" id="IPR009057">
    <property type="entry name" value="Homeodomain-like_sf"/>
</dbReference>
<name>A0A378WV16_9NOCA</name>
<dbReference type="Proteomes" id="UP000255082">
    <property type="component" value="Unassembled WGS sequence"/>
</dbReference>
<sequence>MLVESTRARRRDVVNAAKRELILSAAREVFAEQGLEASSVRAIAKVAGYTAGALYGHFPSKEHIYAALLDESLDRLGAATAAAATATSRADRFRATGLAFYDFYDADPRDLELGLYLFRNGIGPHGLSADLNSGLNAKLLASLAPITAAALDLGANAGRARELTAEVLAYATGVILLAHTRRLALFGGEPRAMMDHFLRTQVATLSD</sequence>
<dbReference type="EMBL" id="UGRU01000001">
    <property type="protein sequence ID" value="SUA45009.1"/>
    <property type="molecule type" value="Genomic_DNA"/>
</dbReference>
<dbReference type="GO" id="GO:0003700">
    <property type="term" value="F:DNA-binding transcription factor activity"/>
    <property type="evidence" value="ECO:0007669"/>
    <property type="project" value="TreeGrafter"/>
</dbReference>
<evidence type="ECO:0000313" key="7">
    <source>
        <dbReference type="Proteomes" id="UP000255082"/>
    </source>
</evidence>
<dbReference type="PANTHER" id="PTHR30055">
    <property type="entry name" value="HTH-TYPE TRANSCRIPTIONAL REGULATOR RUTR"/>
    <property type="match status" value="1"/>
</dbReference>
<dbReference type="InterPro" id="IPR050109">
    <property type="entry name" value="HTH-type_TetR-like_transc_reg"/>
</dbReference>
<feature type="domain" description="HTH tetR-type" evidence="5">
    <location>
        <begin position="16"/>
        <end position="76"/>
    </location>
</feature>
<dbReference type="PROSITE" id="PS50977">
    <property type="entry name" value="HTH_TETR_2"/>
    <property type="match status" value="1"/>
</dbReference>
<dbReference type="PRINTS" id="PR00455">
    <property type="entry name" value="HTHTETR"/>
</dbReference>
<evidence type="ECO:0000313" key="6">
    <source>
        <dbReference type="EMBL" id="SUA45009.1"/>
    </source>
</evidence>
<keyword evidence="1" id="KW-0805">Transcription regulation</keyword>
<evidence type="ECO:0000259" key="5">
    <source>
        <dbReference type="PROSITE" id="PS50977"/>
    </source>
</evidence>
<keyword evidence="3" id="KW-0804">Transcription</keyword>
<reference evidence="6 7" key="1">
    <citation type="submission" date="2018-06" db="EMBL/GenBank/DDBJ databases">
        <authorList>
            <consortium name="Pathogen Informatics"/>
            <person name="Doyle S."/>
        </authorList>
    </citation>
    <scope>NUCLEOTIDE SEQUENCE [LARGE SCALE GENOMIC DNA]</scope>
    <source>
        <strain evidence="6 7">NCTC13184</strain>
    </source>
</reference>